<evidence type="ECO:0000313" key="3">
    <source>
        <dbReference type="Proteomes" id="UP000438429"/>
    </source>
</evidence>
<proteinExistence type="predicted"/>
<feature type="region of interest" description="Disordered" evidence="1">
    <location>
        <begin position="211"/>
        <end position="239"/>
    </location>
</feature>
<comment type="caution">
    <text evidence="2">The sequence shown here is derived from an EMBL/GenBank/DDBJ whole genome shotgun (WGS) entry which is preliminary data.</text>
</comment>
<reference evidence="2 3" key="1">
    <citation type="submission" date="2019-06" db="EMBL/GenBank/DDBJ databases">
        <title>Draft genomes of female and male turbot (Scophthalmus maximus).</title>
        <authorList>
            <person name="Xu H."/>
            <person name="Xu X.-W."/>
            <person name="Shao C."/>
            <person name="Chen S."/>
        </authorList>
    </citation>
    <scope>NUCLEOTIDE SEQUENCE [LARGE SCALE GENOMIC DNA]</scope>
    <source>
        <strain evidence="2">Ysfricsl-2016a</strain>
        <tissue evidence="2">Blood</tissue>
    </source>
</reference>
<feature type="compositionally biased region" description="Basic and acidic residues" evidence="1">
    <location>
        <begin position="147"/>
        <end position="158"/>
    </location>
</feature>
<dbReference type="Proteomes" id="UP000438429">
    <property type="component" value="Unassembled WGS sequence"/>
</dbReference>
<feature type="region of interest" description="Disordered" evidence="1">
    <location>
        <begin position="140"/>
        <end position="164"/>
    </location>
</feature>
<accession>A0A6A4SVI8</accession>
<evidence type="ECO:0000313" key="2">
    <source>
        <dbReference type="EMBL" id="KAF0036679.1"/>
    </source>
</evidence>
<protein>
    <submittedName>
        <fullName evidence="2">Uncharacterized protein</fullName>
    </submittedName>
</protein>
<evidence type="ECO:0000256" key="1">
    <source>
        <dbReference type="SAM" id="MobiDB-lite"/>
    </source>
</evidence>
<feature type="region of interest" description="Disordered" evidence="1">
    <location>
        <begin position="1"/>
        <end position="33"/>
    </location>
</feature>
<dbReference type="AlphaFoldDB" id="A0A6A4SVI8"/>
<dbReference type="EMBL" id="VEVO01000010">
    <property type="protein sequence ID" value="KAF0036679.1"/>
    <property type="molecule type" value="Genomic_DNA"/>
</dbReference>
<gene>
    <name evidence="2" type="ORF">F2P81_011991</name>
</gene>
<organism evidence="2 3">
    <name type="scientific">Scophthalmus maximus</name>
    <name type="common">Turbot</name>
    <name type="synonym">Psetta maxima</name>
    <dbReference type="NCBI Taxonomy" id="52904"/>
    <lineage>
        <taxon>Eukaryota</taxon>
        <taxon>Metazoa</taxon>
        <taxon>Chordata</taxon>
        <taxon>Craniata</taxon>
        <taxon>Vertebrata</taxon>
        <taxon>Euteleostomi</taxon>
        <taxon>Actinopterygii</taxon>
        <taxon>Neopterygii</taxon>
        <taxon>Teleostei</taxon>
        <taxon>Neoteleostei</taxon>
        <taxon>Acanthomorphata</taxon>
        <taxon>Carangaria</taxon>
        <taxon>Pleuronectiformes</taxon>
        <taxon>Pleuronectoidei</taxon>
        <taxon>Scophthalmidae</taxon>
        <taxon>Scophthalmus</taxon>
    </lineage>
</organism>
<sequence>MGPSLNTFRKPVHPPFKRGTSQMTRNRMTGRPQVKSDVRRVFRTTTFAHTPRFSSHVNPCLEEKASITAIICDNNSVIHSSGEKLEVAPFPLLSQKVHWVLFFFTQSCQSGIPIALICTAGGRAATRLLHSLYSAERLKRDRKNKAEKREQRERHESRQTPALNITGLIKADGQNISGVEFHESSGNVNFSSFSPQKKRVKVVAQTSVDDLSEGSDLEAERSSNLGDNNNDTDTVDSDTDFDMLAEPLIRAQRMSEVMVWQQATGNTTPFISALPGLREERLRNVRRCGSSSLFLFMCGEPVNVSSHLVLDFWPPIFLNRRRNAA</sequence>
<name>A0A6A4SVI8_SCOMX</name>